<dbReference type="PANTHER" id="PTHR32322">
    <property type="entry name" value="INNER MEMBRANE TRANSPORTER"/>
    <property type="match status" value="1"/>
</dbReference>
<accession>A0AAJ6NZY3</accession>
<feature type="transmembrane region" description="Helical" evidence="6">
    <location>
        <begin position="102"/>
        <end position="120"/>
    </location>
</feature>
<gene>
    <name evidence="8" type="ORF">QJU93_01325</name>
</gene>
<keyword evidence="4 6" id="KW-1133">Transmembrane helix</keyword>
<evidence type="ECO:0000256" key="6">
    <source>
        <dbReference type="SAM" id="Phobius"/>
    </source>
</evidence>
<keyword evidence="3 6" id="KW-0812">Transmembrane</keyword>
<feature type="transmembrane region" description="Helical" evidence="6">
    <location>
        <begin position="39"/>
        <end position="61"/>
    </location>
</feature>
<feature type="domain" description="EamA" evidence="7">
    <location>
        <begin position="7"/>
        <end position="141"/>
    </location>
</feature>
<keyword evidence="5 6" id="KW-0472">Membrane</keyword>
<feature type="transmembrane region" description="Helical" evidence="6">
    <location>
        <begin position="152"/>
        <end position="174"/>
    </location>
</feature>
<dbReference type="EMBL" id="JASAYQ010000001">
    <property type="protein sequence ID" value="MDP8172005.1"/>
    <property type="molecule type" value="Genomic_DNA"/>
</dbReference>
<comment type="caution">
    <text evidence="8">The sequence shown here is derived from an EMBL/GenBank/DDBJ whole genome shotgun (WGS) entry which is preliminary data.</text>
</comment>
<evidence type="ECO:0000313" key="9">
    <source>
        <dbReference type="Proteomes" id="UP001236239"/>
    </source>
</evidence>
<feature type="transmembrane region" description="Helical" evidence="6">
    <location>
        <begin position="215"/>
        <end position="234"/>
    </location>
</feature>
<dbReference type="InterPro" id="IPR050638">
    <property type="entry name" value="AA-Vitamin_Transporters"/>
</dbReference>
<reference evidence="8" key="1">
    <citation type="journal article" date="2023" name="Front. Microbiol.">
        <title>Phylogeography and host specificity of Pasteurellaceae pathogenic to sea-farmed fish in the north-east Atlantic.</title>
        <authorList>
            <person name="Gulla S."/>
            <person name="Colquhoun D.J."/>
            <person name="Olsen A.B."/>
            <person name="Spilsberg B."/>
            <person name="Lagesen K."/>
            <person name="Aakesson C.P."/>
            <person name="Strom S."/>
            <person name="Manji F."/>
            <person name="Birkbeck T.H."/>
            <person name="Nilsen H.K."/>
        </authorList>
    </citation>
    <scope>NUCLEOTIDE SEQUENCE</scope>
    <source>
        <strain evidence="8">TW16_20</strain>
    </source>
</reference>
<name>A0AAJ6NZY3_9PAST</name>
<comment type="subcellular location">
    <subcellularLocation>
        <location evidence="1">Membrane</location>
        <topology evidence="1">Multi-pass membrane protein</topology>
    </subcellularLocation>
</comment>
<evidence type="ECO:0000256" key="2">
    <source>
        <dbReference type="ARBA" id="ARBA00007362"/>
    </source>
</evidence>
<dbReference type="Proteomes" id="UP001236239">
    <property type="component" value="Unassembled WGS sequence"/>
</dbReference>
<dbReference type="Pfam" id="PF00892">
    <property type="entry name" value="EamA"/>
    <property type="match status" value="2"/>
</dbReference>
<feature type="domain" description="EamA" evidence="7">
    <location>
        <begin position="157"/>
        <end position="295"/>
    </location>
</feature>
<proteinExistence type="inferred from homology"/>
<dbReference type="Gene3D" id="1.10.3730.20">
    <property type="match status" value="1"/>
</dbReference>
<evidence type="ECO:0000259" key="7">
    <source>
        <dbReference type="Pfam" id="PF00892"/>
    </source>
</evidence>
<feature type="transmembrane region" description="Helical" evidence="6">
    <location>
        <begin position="186"/>
        <end position="203"/>
    </location>
</feature>
<evidence type="ECO:0000256" key="4">
    <source>
        <dbReference type="ARBA" id="ARBA00022989"/>
    </source>
</evidence>
<dbReference type="SUPFAM" id="SSF103481">
    <property type="entry name" value="Multidrug resistance efflux transporter EmrE"/>
    <property type="match status" value="1"/>
</dbReference>
<comment type="similarity">
    <text evidence="2">Belongs to the EamA transporter family.</text>
</comment>
<dbReference type="GO" id="GO:0016020">
    <property type="term" value="C:membrane"/>
    <property type="evidence" value="ECO:0007669"/>
    <property type="project" value="UniProtKB-SubCell"/>
</dbReference>
<protein>
    <submittedName>
        <fullName evidence="8">DMT family transporter</fullName>
    </submittedName>
</protein>
<dbReference type="AlphaFoldDB" id="A0AAJ6NZY3"/>
<organism evidence="8 9">
    <name type="scientific">Phocoenobacter skyensis</name>
    <dbReference type="NCBI Taxonomy" id="97481"/>
    <lineage>
        <taxon>Bacteria</taxon>
        <taxon>Pseudomonadati</taxon>
        <taxon>Pseudomonadota</taxon>
        <taxon>Gammaproteobacteria</taxon>
        <taxon>Pasteurellales</taxon>
        <taxon>Pasteurellaceae</taxon>
        <taxon>Phocoenobacter</taxon>
    </lineage>
</organism>
<dbReference type="PANTHER" id="PTHR32322:SF2">
    <property type="entry name" value="EAMA DOMAIN-CONTAINING PROTEIN"/>
    <property type="match status" value="1"/>
</dbReference>
<evidence type="ECO:0000256" key="1">
    <source>
        <dbReference type="ARBA" id="ARBA00004141"/>
    </source>
</evidence>
<dbReference type="InterPro" id="IPR037185">
    <property type="entry name" value="EmrE-like"/>
</dbReference>
<evidence type="ECO:0000313" key="8">
    <source>
        <dbReference type="EMBL" id="MDP8172005.1"/>
    </source>
</evidence>
<feature type="transmembrane region" description="Helical" evidence="6">
    <location>
        <begin position="73"/>
        <end position="96"/>
    </location>
</feature>
<feature type="transmembrane region" description="Helical" evidence="6">
    <location>
        <begin position="279"/>
        <end position="298"/>
    </location>
</feature>
<feature type="transmembrane region" description="Helical" evidence="6">
    <location>
        <begin position="246"/>
        <end position="267"/>
    </location>
</feature>
<evidence type="ECO:0000256" key="3">
    <source>
        <dbReference type="ARBA" id="ARBA00022692"/>
    </source>
</evidence>
<evidence type="ECO:0000256" key="5">
    <source>
        <dbReference type="ARBA" id="ARBA00023136"/>
    </source>
</evidence>
<dbReference type="InterPro" id="IPR000620">
    <property type="entry name" value="EamA_dom"/>
</dbReference>
<sequence length="308" mass="34056">MQQRPLIGFLLALLATSMWGAVPIAVQQVLKAMSPTTIVWYRFLVAGLGLFIILGLSKNLPKLVGLSFRQYKFIVLGIMGLSLNFFLFSSALQYISPTTTQVLSQLAPFTMMVVSVLLFRESFGTHQKIGFVLLVVGLIIFFHNQFDEILQFGSYALGMLFGTAAAMIWVLYAISQKLLLARFNSQQVLFIIYIGCAIVFSGVSEPSQFTQLSGVTLACFIFCCLNTLVGYGAYAEALNNWDASKVSAITVLIPIFTMLFSNIGYYSFPDIFADPQMSFLSYIGAFIVVSGTIISVLGHKLVKKNRIR</sequence>
<feature type="transmembrane region" description="Helical" evidence="6">
    <location>
        <begin position="129"/>
        <end position="146"/>
    </location>
</feature>
<dbReference type="RefSeq" id="WP_306373643.1">
    <property type="nucleotide sequence ID" value="NZ_JASAYK010000001.1"/>
</dbReference>